<dbReference type="Proteomes" id="UP001369247">
    <property type="component" value="Unassembled WGS sequence"/>
</dbReference>
<sequence>GVNDAPALAAADVGIAMGVRGSDVALETADVTLVEDDLERIDELIDLSRRTIRTVKLNTGITVTVKLSLAVFSILGFVPLWLAVAAGDVGLSLFVIVNSLLAGRM</sequence>
<feature type="transmembrane region" description="Helical" evidence="2">
    <location>
        <begin position="57"/>
        <end position="75"/>
    </location>
</feature>
<dbReference type="PANTHER" id="PTHR48085">
    <property type="entry name" value="CADMIUM/ZINC-TRANSPORTING ATPASE HMA2-RELATED"/>
    <property type="match status" value="1"/>
</dbReference>
<dbReference type="Gene3D" id="3.40.50.1000">
    <property type="entry name" value="HAD superfamily/HAD-like"/>
    <property type="match status" value="1"/>
</dbReference>
<dbReference type="InterPro" id="IPR036412">
    <property type="entry name" value="HAD-like_sf"/>
</dbReference>
<evidence type="ECO:0000256" key="1">
    <source>
        <dbReference type="ARBA" id="ARBA00006024"/>
    </source>
</evidence>
<reference evidence="3 4" key="1">
    <citation type="submission" date="2023-12" db="EMBL/GenBank/DDBJ databases">
        <title>Phenotypic and Genomic Characterization of Methanothermobacter wolfeii Strain BSEL, a CO2-Capturing Archaeon with Minimal Nutrient Requirements.</title>
        <authorList>
            <person name="Ale Enriquez F."/>
            <person name="Ahring B.K."/>
        </authorList>
    </citation>
    <scope>NUCLEOTIDE SEQUENCE [LARGE SCALE GENOMIC DNA]</scope>
    <source>
        <strain evidence="3 4">BSEL-1</strain>
    </source>
</reference>
<feature type="transmembrane region" description="Helical" evidence="2">
    <location>
        <begin position="81"/>
        <end position="101"/>
    </location>
</feature>
<dbReference type="InterPro" id="IPR023214">
    <property type="entry name" value="HAD_sf"/>
</dbReference>
<dbReference type="PANTHER" id="PTHR48085:SF5">
    <property type="entry name" value="CADMIUM_ZINC-TRANSPORTING ATPASE HMA4-RELATED"/>
    <property type="match status" value="1"/>
</dbReference>
<evidence type="ECO:0000313" key="4">
    <source>
        <dbReference type="Proteomes" id="UP001369247"/>
    </source>
</evidence>
<accession>A0ABU8TW82</accession>
<keyword evidence="2" id="KW-0472">Membrane</keyword>
<dbReference type="InterPro" id="IPR051014">
    <property type="entry name" value="Cation_Transport_ATPase_IB"/>
</dbReference>
<keyword evidence="4" id="KW-1185">Reference proteome</keyword>
<evidence type="ECO:0000313" key="3">
    <source>
        <dbReference type="EMBL" id="MEJ8543321.1"/>
    </source>
</evidence>
<dbReference type="EMBL" id="JAXUHJ010000011">
    <property type="protein sequence ID" value="MEJ8543321.1"/>
    <property type="molecule type" value="Genomic_DNA"/>
</dbReference>
<name>A0ABU8TW82_METWO</name>
<proteinExistence type="inferred from homology"/>
<organism evidence="3 4">
    <name type="scientific">Methanothermobacter wolfeii</name>
    <name type="common">Methanobacterium wolfei</name>
    <dbReference type="NCBI Taxonomy" id="145261"/>
    <lineage>
        <taxon>Archaea</taxon>
        <taxon>Methanobacteriati</taxon>
        <taxon>Methanobacteriota</taxon>
        <taxon>Methanomada group</taxon>
        <taxon>Methanobacteria</taxon>
        <taxon>Methanobacteriales</taxon>
        <taxon>Methanobacteriaceae</taxon>
        <taxon>Methanothermobacter</taxon>
    </lineage>
</organism>
<keyword evidence="2" id="KW-1133">Transmembrane helix</keyword>
<dbReference type="SUPFAM" id="SSF56784">
    <property type="entry name" value="HAD-like"/>
    <property type="match status" value="1"/>
</dbReference>
<feature type="non-terminal residue" evidence="3">
    <location>
        <position position="1"/>
    </location>
</feature>
<gene>
    <name evidence="3" type="ORF">U2150_07455</name>
</gene>
<protein>
    <submittedName>
        <fullName evidence="3">Cadmium-translocating P-type ATPase</fullName>
    </submittedName>
</protein>
<evidence type="ECO:0000256" key="2">
    <source>
        <dbReference type="SAM" id="Phobius"/>
    </source>
</evidence>
<comment type="caution">
    <text evidence="3">The sequence shown here is derived from an EMBL/GenBank/DDBJ whole genome shotgun (WGS) entry which is preliminary data.</text>
</comment>
<comment type="similarity">
    <text evidence="1">Belongs to the cation transport ATPase (P-type) (TC 3.A.3) family. Type IB subfamily.</text>
</comment>
<keyword evidence="2" id="KW-0812">Transmembrane</keyword>